<evidence type="ECO:0000313" key="3">
    <source>
        <dbReference type="EMBL" id="JAD82627.1"/>
    </source>
</evidence>
<evidence type="ECO:0000256" key="1">
    <source>
        <dbReference type="SAM" id="MobiDB-lite"/>
    </source>
</evidence>
<dbReference type="AlphaFoldDB" id="A0A0A9DFX1"/>
<keyword evidence="2" id="KW-1133">Transmembrane helix</keyword>
<dbReference type="EMBL" id="GBRH01215268">
    <property type="protein sequence ID" value="JAD82627.1"/>
    <property type="molecule type" value="Transcribed_RNA"/>
</dbReference>
<evidence type="ECO:0000256" key="2">
    <source>
        <dbReference type="SAM" id="Phobius"/>
    </source>
</evidence>
<name>A0A0A9DFX1_ARUDO</name>
<dbReference type="PANTHER" id="PTHR36322">
    <property type="entry name" value="TRANSMEMBRANE PROTEIN"/>
    <property type="match status" value="1"/>
</dbReference>
<feature type="transmembrane region" description="Helical" evidence="2">
    <location>
        <begin position="12"/>
        <end position="44"/>
    </location>
</feature>
<reference evidence="3" key="2">
    <citation type="journal article" date="2015" name="Data Brief">
        <title>Shoot transcriptome of the giant reed, Arundo donax.</title>
        <authorList>
            <person name="Barrero R.A."/>
            <person name="Guerrero F.D."/>
            <person name="Moolhuijzen P."/>
            <person name="Goolsby J.A."/>
            <person name="Tidwell J."/>
            <person name="Bellgard S.E."/>
            <person name="Bellgard M.I."/>
        </authorList>
    </citation>
    <scope>NUCLEOTIDE SEQUENCE</scope>
    <source>
        <tissue evidence="3">Shoot tissue taken approximately 20 cm above the soil surface</tissue>
    </source>
</reference>
<keyword evidence="2" id="KW-0812">Transmembrane</keyword>
<proteinExistence type="predicted"/>
<accession>A0A0A9DFX1</accession>
<reference evidence="3" key="1">
    <citation type="submission" date="2014-09" db="EMBL/GenBank/DDBJ databases">
        <authorList>
            <person name="Magalhaes I.L.F."/>
            <person name="Oliveira U."/>
            <person name="Santos F.R."/>
            <person name="Vidigal T.H.D.A."/>
            <person name="Brescovit A.D."/>
            <person name="Santos A.J."/>
        </authorList>
    </citation>
    <scope>NUCLEOTIDE SEQUENCE</scope>
    <source>
        <tissue evidence="3">Shoot tissue taken approximately 20 cm above the soil surface</tissue>
    </source>
</reference>
<organism evidence="3">
    <name type="scientific">Arundo donax</name>
    <name type="common">Giant reed</name>
    <name type="synonym">Donax arundinaceus</name>
    <dbReference type="NCBI Taxonomy" id="35708"/>
    <lineage>
        <taxon>Eukaryota</taxon>
        <taxon>Viridiplantae</taxon>
        <taxon>Streptophyta</taxon>
        <taxon>Embryophyta</taxon>
        <taxon>Tracheophyta</taxon>
        <taxon>Spermatophyta</taxon>
        <taxon>Magnoliopsida</taxon>
        <taxon>Liliopsida</taxon>
        <taxon>Poales</taxon>
        <taxon>Poaceae</taxon>
        <taxon>PACMAD clade</taxon>
        <taxon>Arundinoideae</taxon>
        <taxon>Arundineae</taxon>
        <taxon>Arundo</taxon>
    </lineage>
</organism>
<sequence>MGAARRESPAPVWRSACLSLCLLPVVLPLVLLWLPLLCVAVAVVRFRRRRRRMMMSSRGMSCLGGGERSTLEAEDGEGHRAALLHKYLEDQMELVGADARHGPAAGDDGVDRRPSIQESRRQR</sequence>
<protein>
    <submittedName>
        <fullName evidence="3">Uncharacterized protein</fullName>
    </submittedName>
</protein>
<feature type="compositionally biased region" description="Basic and acidic residues" evidence="1">
    <location>
        <begin position="109"/>
        <end position="123"/>
    </location>
</feature>
<feature type="region of interest" description="Disordered" evidence="1">
    <location>
        <begin position="98"/>
        <end position="123"/>
    </location>
</feature>
<keyword evidence="2" id="KW-0472">Membrane</keyword>
<dbReference type="PANTHER" id="PTHR36322:SF3">
    <property type="entry name" value="TRANSMEMBRANE PROTEIN"/>
    <property type="match status" value="1"/>
</dbReference>